<name>A0A7W4UGE0_9CELL</name>
<sequence>MSVPTIPFAPGVDARFSPPPGWAVPAGFDPRRGHLPDPAWPAAPDGWQFWAAPPAPGRAAGFVASVGPVRLALGGILAVVAVVLVLGQVRGDGVATDGVGSCWSAGTTDVRAVGCDDSDAAYRVTSVVDSAVSCTGPAGYLENGARFLCLEAVG</sequence>
<protein>
    <submittedName>
        <fullName evidence="1">Uncharacterized protein</fullName>
    </submittedName>
</protein>
<proteinExistence type="predicted"/>
<dbReference type="Proteomes" id="UP000518206">
    <property type="component" value="Unassembled WGS sequence"/>
</dbReference>
<dbReference type="EMBL" id="JACHVX010000003">
    <property type="protein sequence ID" value="MBB2923706.1"/>
    <property type="molecule type" value="Genomic_DNA"/>
</dbReference>
<comment type="caution">
    <text evidence="1">The sequence shown here is derived from an EMBL/GenBank/DDBJ whole genome shotgun (WGS) entry which is preliminary data.</text>
</comment>
<organism evidence="1 2">
    <name type="scientific">Cellulomonas cellasea</name>
    <dbReference type="NCBI Taxonomy" id="43670"/>
    <lineage>
        <taxon>Bacteria</taxon>
        <taxon>Bacillati</taxon>
        <taxon>Actinomycetota</taxon>
        <taxon>Actinomycetes</taxon>
        <taxon>Micrococcales</taxon>
        <taxon>Cellulomonadaceae</taxon>
        <taxon>Cellulomonas</taxon>
    </lineage>
</organism>
<evidence type="ECO:0000313" key="1">
    <source>
        <dbReference type="EMBL" id="MBB2923706.1"/>
    </source>
</evidence>
<accession>A0A7W4UGE0</accession>
<dbReference type="RefSeq" id="WP_183296506.1">
    <property type="nucleotide sequence ID" value="NZ_JACHVX010000003.1"/>
</dbReference>
<dbReference type="AlphaFoldDB" id="A0A7W4UGE0"/>
<reference evidence="1 2" key="1">
    <citation type="submission" date="2020-08" db="EMBL/GenBank/DDBJ databases">
        <title>The Agave Microbiome: Exploring the role of microbial communities in plant adaptations to desert environments.</title>
        <authorList>
            <person name="Partida-Martinez L.P."/>
        </authorList>
    </citation>
    <scope>NUCLEOTIDE SEQUENCE [LARGE SCALE GENOMIC DNA]</scope>
    <source>
        <strain evidence="1 2">RAS26</strain>
    </source>
</reference>
<gene>
    <name evidence="1" type="ORF">FHR80_002631</name>
</gene>
<reference evidence="1 2" key="2">
    <citation type="submission" date="2020-08" db="EMBL/GenBank/DDBJ databases">
        <authorList>
            <person name="Partida-Martinez L."/>
            <person name="Huntemann M."/>
            <person name="Clum A."/>
            <person name="Wang J."/>
            <person name="Palaniappan K."/>
            <person name="Ritter S."/>
            <person name="Chen I.-M."/>
            <person name="Stamatis D."/>
            <person name="Reddy T."/>
            <person name="O'Malley R."/>
            <person name="Daum C."/>
            <person name="Shapiro N."/>
            <person name="Ivanova N."/>
            <person name="Kyrpides N."/>
            <person name="Woyke T."/>
        </authorList>
    </citation>
    <scope>NUCLEOTIDE SEQUENCE [LARGE SCALE GENOMIC DNA]</scope>
    <source>
        <strain evidence="1 2">RAS26</strain>
    </source>
</reference>
<evidence type="ECO:0000313" key="2">
    <source>
        <dbReference type="Proteomes" id="UP000518206"/>
    </source>
</evidence>